<evidence type="ECO:0000256" key="1">
    <source>
        <dbReference type="SAM" id="MobiDB-lite"/>
    </source>
</evidence>
<dbReference type="Proteomes" id="UP001235744">
    <property type="component" value="Chromosome"/>
</dbReference>
<feature type="region of interest" description="Disordered" evidence="1">
    <location>
        <begin position="96"/>
        <end position="179"/>
    </location>
</feature>
<dbReference type="EMBL" id="CP120988">
    <property type="protein sequence ID" value="WLQ58286.1"/>
    <property type="molecule type" value="Genomic_DNA"/>
</dbReference>
<feature type="compositionally biased region" description="Pro residues" evidence="1">
    <location>
        <begin position="133"/>
        <end position="161"/>
    </location>
</feature>
<proteinExistence type="predicted"/>
<evidence type="ECO:0000313" key="2">
    <source>
        <dbReference type="EMBL" id="WLQ58286.1"/>
    </source>
</evidence>
<protein>
    <submittedName>
        <fullName evidence="2">Helix-turn-helix domain-containing protein</fullName>
    </submittedName>
</protein>
<keyword evidence="3" id="KW-1185">Reference proteome</keyword>
<name>A0ABY9IUU3_9ACTN</name>
<feature type="compositionally biased region" description="Pro residues" evidence="1">
    <location>
        <begin position="170"/>
        <end position="179"/>
    </location>
</feature>
<dbReference type="RefSeq" id="WP_306070516.1">
    <property type="nucleotide sequence ID" value="NZ_CP120988.1"/>
</dbReference>
<organism evidence="2 3">
    <name type="scientific">Streptomyces poriferorum</name>
    <dbReference type="NCBI Taxonomy" id="2798799"/>
    <lineage>
        <taxon>Bacteria</taxon>
        <taxon>Bacillati</taxon>
        <taxon>Actinomycetota</taxon>
        <taxon>Actinomycetes</taxon>
        <taxon>Kitasatosporales</taxon>
        <taxon>Streptomycetaceae</taxon>
        <taxon>Streptomyces</taxon>
    </lineage>
</organism>
<sequence length="304" mass="32710">MATSQVIAGPYVPPSGVEHVNVRHTERFTVVGNHLSQHPELSLAARGLALHIQSLPPGAKVGIKVLAARLPSDSEHRIAEALRELEQHGYLKRTRVRSPEGKVYTRTVSYNHPDPAALDKAQTQTVKPRKPRPAPSPKPAPAPPPPPAQPAPEPAPLPRVPAPTAKKPPRPPLPQPVNPRPQLLQAAALLLVGLQNQDAELVLTEEQIDFLTPGVAAWFERGASPAAVRKALTEDLPRPVRFPAQLMRHRLTVSLPSGRSLPAAYLPVPMQNCDGCDRAFRAPEPGTCDECAGATDTYPLNSCG</sequence>
<gene>
    <name evidence="2" type="ORF">P8A19_23900</name>
</gene>
<evidence type="ECO:0000313" key="3">
    <source>
        <dbReference type="Proteomes" id="UP001235744"/>
    </source>
</evidence>
<reference evidence="2 3" key="1">
    <citation type="submission" date="2023-03" db="EMBL/GenBank/DDBJ databases">
        <title>Isolation and description of six Streptomyces strains from soil environments, able to metabolize different microbial glucans.</title>
        <authorList>
            <person name="Widen T."/>
            <person name="Larsbrink J."/>
        </authorList>
    </citation>
    <scope>NUCLEOTIDE SEQUENCE [LARGE SCALE GENOMIC DNA]</scope>
    <source>
        <strain evidence="2 3">Alt2</strain>
    </source>
</reference>
<accession>A0ABY9IUU3</accession>